<evidence type="ECO:0000256" key="1">
    <source>
        <dbReference type="SAM" id="Coils"/>
    </source>
</evidence>
<gene>
    <name evidence="2" type="ORF">PR048_006569</name>
</gene>
<protein>
    <submittedName>
        <fullName evidence="2">Uncharacterized protein</fullName>
    </submittedName>
</protein>
<sequence length="134" mass="14977">MTRRVCACLQDDLKTQVGGLKKQLQEAQDVYTQVDSKLSVSLSNLRAAQEEKAAMEAELSSKQATLQTQVRYFHTFSSLSCFQSLLLCVVEKLHVFYLTRLTVAETQSLQLIIVNVLIICISDNPLICAICDYG</sequence>
<feature type="coiled-coil region" evidence="1">
    <location>
        <begin position="10"/>
        <end position="65"/>
    </location>
</feature>
<keyword evidence="1" id="KW-0175">Coiled coil</keyword>
<comment type="caution">
    <text evidence="2">The sequence shown here is derived from an EMBL/GenBank/DDBJ whole genome shotgun (WGS) entry which is preliminary data.</text>
</comment>
<proteinExistence type="predicted"/>
<reference evidence="2 3" key="1">
    <citation type="submission" date="2023-02" db="EMBL/GenBank/DDBJ databases">
        <title>LHISI_Scaffold_Assembly.</title>
        <authorList>
            <person name="Stuart O.P."/>
            <person name="Cleave R."/>
            <person name="Magrath M.J.L."/>
            <person name="Mikheyev A.S."/>
        </authorList>
    </citation>
    <scope>NUCLEOTIDE SEQUENCE [LARGE SCALE GENOMIC DNA]</scope>
    <source>
        <strain evidence="2">Daus_M_001</strain>
        <tissue evidence="2">Leg muscle</tissue>
    </source>
</reference>
<name>A0ABQ9IBF4_9NEOP</name>
<accession>A0ABQ9IBF4</accession>
<evidence type="ECO:0000313" key="3">
    <source>
        <dbReference type="Proteomes" id="UP001159363"/>
    </source>
</evidence>
<evidence type="ECO:0000313" key="2">
    <source>
        <dbReference type="EMBL" id="KAJ8893968.1"/>
    </source>
</evidence>
<organism evidence="2 3">
    <name type="scientific">Dryococelus australis</name>
    <dbReference type="NCBI Taxonomy" id="614101"/>
    <lineage>
        <taxon>Eukaryota</taxon>
        <taxon>Metazoa</taxon>
        <taxon>Ecdysozoa</taxon>
        <taxon>Arthropoda</taxon>
        <taxon>Hexapoda</taxon>
        <taxon>Insecta</taxon>
        <taxon>Pterygota</taxon>
        <taxon>Neoptera</taxon>
        <taxon>Polyneoptera</taxon>
        <taxon>Phasmatodea</taxon>
        <taxon>Verophasmatodea</taxon>
        <taxon>Anareolatae</taxon>
        <taxon>Phasmatidae</taxon>
        <taxon>Eurycanthinae</taxon>
        <taxon>Dryococelus</taxon>
    </lineage>
</organism>
<keyword evidence="3" id="KW-1185">Reference proteome</keyword>
<dbReference type="EMBL" id="JARBHB010000002">
    <property type="protein sequence ID" value="KAJ8893968.1"/>
    <property type="molecule type" value="Genomic_DNA"/>
</dbReference>
<dbReference type="Proteomes" id="UP001159363">
    <property type="component" value="Chromosome 2"/>
</dbReference>